<dbReference type="Proteomes" id="UP000188354">
    <property type="component" value="Chromosome LG12"/>
</dbReference>
<dbReference type="Gramene" id="OIW01038">
    <property type="protein sequence ID" value="OIW01038"/>
    <property type="gene ID" value="TanjilG_14221"/>
</dbReference>
<proteinExistence type="predicted"/>
<gene>
    <name evidence="1" type="ORF">TanjilG_14221</name>
</gene>
<protein>
    <submittedName>
        <fullName evidence="1">Uncharacterized protein</fullName>
    </submittedName>
</protein>
<accession>A0A1J7GKV9</accession>
<evidence type="ECO:0000313" key="1">
    <source>
        <dbReference type="EMBL" id="OIW01038.1"/>
    </source>
</evidence>
<name>A0A1J7GKV9_LUPAN</name>
<dbReference type="STRING" id="3871.A0A1J7GKV9"/>
<sequence>MQTYHILLCRNSKTTTVAVDHSTLGGGMNISLHRARRWFYGTDMSFCIRVIIGKNDGPMHDALIHLMGYEEDRGKQPYHPDKRIGCFWDLAGSDEVRMNHHSLQYNSVTLQP</sequence>
<organism evidence="1 2">
    <name type="scientific">Lupinus angustifolius</name>
    <name type="common">Narrow-leaved blue lupine</name>
    <dbReference type="NCBI Taxonomy" id="3871"/>
    <lineage>
        <taxon>Eukaryota</taxon>
        <taxon>Viridiplantae</taxon>
        <taxon>Streptophyta</taxon>
        <taxon>Embryophyta</taxon>
        <taxon>Tracheophyta</taxon>
        <taxon>Spermatophyta</taxon>
        <taxon>Magnoliopsida</taxon>
        <taxon>eudicotyledons</taxon>
        <taxon>Gunneridae</taxon>
        <taxon>Pentapetalae</taxon>
        <taxon>rosids</taxon>
        <taxon>fabids</taxon>
        <taxon>Fabales</taxon>
        <taxon>Fabaceae</taxon>
        <taxon>Papilionoideae</taxon>
        <taxon>50 kb inversion clade</taxon>
        <taxon>genistoids sensu lato</taxon>
        <taxon>core genistoids</taxon>
        <taxon>Genisteae</taxon>
        <taxon>Lupinus</taxon>
    </lineage>
</organism>
<dbReference type="AlphaFoldDB" id="A0A1J7GKV9"/>
<keyword evidence="2" id="KW-1185">Reference proteome</keyword>
<evidence type="ECO:0000313" key="2">
    <source>
        <dbReference type="Proteomes" id="UP000188354"/>
    </source>
</evidence>
<dbReference type="EMBL" id="CM007372">
    <property type="protein sequence ID" value="OIW01038.1"/>
    <property type="molecule type" value="Genomic_DNA"/>
</dbReference>
<reference evidence="1 2" key="1">
    <citation type="journal article" date="2017" name="Plant Biotechnol. J.">
        <title>A comprehensive draft genome sequence for lupin (Lupinus angustifolius), an emerging health food: insights into plant-microbe interactions and legume evolution.</title>
        <authorList>
            <person name="Hane J.K."/>
            <person name="Ming Y."/>
            <person name="Kamphuis L.G."/>
            <person name="Nelson M.N."/>
            <person name="Garg G."/>
            <person name="Atkins C.A."/>
            <person name="Bayer P.E."/>
            <person name="Bravo A."/>
            <person name="Bringans S."/>
            <person name="Cannon S."/>
            <person name="Edwards D."/>
            <person name="Foley R."/>
            <person name="Gao L.L."/>
            <person name="Harrison M.J."/>
            <person name="Huang W."/>
            <person name="Hurgobin B."/>
            <person name="Li S."/>
            <person name="Liu C.W."/>
            <person name="McGrath A."/>
            <person name="Morahan G."/>
            <person name="Murray J."/>
            <person name="Weller J."/>
            <person name="Jian J."/>
            <person name="Singh K.B."/>
        </authorList>
    </citation>
    <scope>NUCLEOTIDE SEQUENCE [LARGE SCALE GENOMIC DNA]</scope>
    <source>
        <strain evidence="2">cv. Tanjil</strain>
        <tissue evidence="1">Whole plant</tissue>
    </source>
</reference>